<dbReference type="AlphaFoldDB" id="A0A2I7SFK8"/>
<dbReference type="OrthoDB" id="1288696at2"/>
<reference evidence="5" key="1">
    <citation type="submission" date="2018-01" db="EMBL/GenBank/DDBJ databases">
        <title>Complete genome of Tamlana sp. UJ94.</title>
        <authorList>
            <person name="Jung J."/>
            <person name="Chung D."/>
            <person name="Bae S.S."/>
            <person name="Baek K."/>
        </authorList>
    </citation>
    <scope>NUCLEOTIDE SEQUENCE [LARGE SCALE GENOMIC DNA]</scope>
    <source>
        <strain evidence="5">UJ94</strain>
    </source>
</reference>
<feature type="domain" description="Secretion system C-terminal sorting" evidence="3">
    <location>
        <begin position="399"/>
        <end position="470"/>
    </location>
</feature>
<dbReference type="Pfam" id="PF09471">
    <property type="entry name" value="Peptidase_M64"/>
    <property type="match status" value="1"/>
</dbReference>
<accession>A0A2I7SFK8</accession>
<name>A0A2I7SFK8_9FLAO</name>
<evidence type="ECO:0000256" key="2">
    <source>
        <dbReference type="SAM" id="SignalP"/>
    </source>
</evidence>
<dbReference type="EMBL" id="CP025938">
    <property type="protein sequence ID" value="AUS04677.1"/>
    <property type="molecule type" value="Genomic_DNA"/>
</dbReference>
<dbReference type="RefSeq" id="WP_102994758.1">
    <property type="nucleotide sequence ID" value="NZ_CP025938.1"/>
</dbReference>
<feature type="signal peptide" evidence="2">
    <location>
        <begin position="1"/>
        <end position="20"/>
    </location>
</feature>
<dbReference type="KEGG" id="taj:C1A40_03940"/>
<evidence type="ECO:0000259" key="3">
    <source>
        <dbReference type="Pfam" id="PF18962"/>
    </source>
</evidence>
<dbReference type="NCBIfam" id="TIGR04183">
    <property type="entry name" value="Por_Secre_tail"/>
    <property type="match status" value="1"/>
</dbReference>
<evidence type="ECO:0000313" key="4">
    <source>
        <dbReference type="EMBL" id="AUS04677.1"/>
    </source>
</evidence>
<proteinExistence type="predicted"/>
<dbReference type="InterPro" id="IPR019026">
    <property type="entry name" value="Peptidase_M64_IgA"/>
</dbReference>
<dbReference type="Proteomes" id="UP000236592">
    <property type="component" value="Chromosome"/>
</dbReference>
<dbReference type="Pfam" id="PF18962">
    <property type="entry name" value="Por_Secre_tail"/>
    <property type="match status" value="1"/>
</dbReference>
<dbReference type="InterPro" id="IPR026444">
    <property type="entry name" value="Secre_tail"/>
</dbReference>
<organism evidence="4 5">
    <name type="scientific">Pseudotamlana carrageenivorans</name>
    <dbReference type="NCBI Taxonomy" id="2069432"/>
    <lineage>
        <taxon>Bacteria</taxon>
        <taxon>Pseudomonadati</taxon>
        <taxon>Bacteroidota</taxon>
        <taxon>Flavobacteriia</taxon>
        <taxon>Flavobacteriales</taxon>
        <taxon>Flavobacteriaceae</taxon>
        <taxon>Pseudotamlana</taxon>
    </lineage>
</organism>
<sequence length="473" mass="53244">MKKQLILVISILFSLGRITAQTFPIEVIKNSGDDDKRINIVVLSEGYQAGELDKFIADAKTFTNRIFNTSPFKEYSNYFNVYALKIPSNESGADHPGTATDISEPLHPVKYVDTYFNATFDSFGKHYLLYYEIDGASANDTETKIINVLADNFPNYDQGLILVNTPHYGGSGGDFPVSYSGYWGAAVSMHEMGHSLFKLFDEYYPGDDLAAEGINMTQETDPTKIRWKNWYNANQAGIHQHYYKGTPTDWYKPNSGTCIMESVDKPFCHVCKEGIVEKIHELTSPINAYTPNESTVEVENFPLEFSLDLTKPNPNTLQSTWTLNLNNIANNVDAISISEADLLKGINTLTTVITDDTSLLKVDNHETIHAYTVTWTINYETLGLTDIESDTQKFSLSFYPNPVSDYLNITFENSNQQPLKLDLVSLDGKRIKSIYLSDLTDQKIDLSFLNAGFYLARFYSGTVLISSKRLIKQ</sequence>
<evidence type="ECO:0000313" key="5">
    <source>
        <dbReference type="Proteomes" id="UP000236592"/>
    </source>
</evidence>
<protein>
    <submittedName>
        <fullName evidence="4">Peptidase M64</fullName>
    </submittedName>
</protein>
<gene>
    <name evidence="4" type="ORF">C1A40_03940</name>
</gene>
<keyword evidence="5" id="KW-1185">Reference proteome</keyword>
<dbReference type="Gene3D" id="3.40.390.10">
    <property type="entry name" value="Collagenase (Catalytic Domain)"/>
    <property type="match status" value="1"/>
</dbReference>
<keyword evidence="1 2" id="KW-0732">Signal</keyword>
<dbReference type="InterPro" id="IPR024079">
    <property type="entry name" value="MetalloPept_cat_dom_sf"/>
</dbReference>
<dbReference type="GO" id="GO:0008237">
    <property type="term" value="F:metallopeptidase activity"/>
    <property type="evidence" value="ECO:0007669"/>
    <property type="project" value="InterPro"/>
</dbReference>
<evidence type="ECO:0000256" key="1">
    <source>
        <dbReference type="ARBA" id="ARBA00022729"/>
    </source>
</evidence>
<feature type="chain" id="PRO_5014364453" evidence="2">
    <location>
        <begin position="21"/>
        <end position="473"/>
    </location>
</feature>